<dbReference type="AlphaFoldDB" id="I4YMJ7"/>
<dbReference type="PRINTS" id="PR00125">
    <property type="entry name" value="ATPASEDELTA"/>
</dbReference>
<evidence type="ECO:0000256" key="4">
    <source>
        <dbReference type="ARBA" id="ARBA00023065"/>
    </source>
</evidence>
<evidence type="ECO:0000256" key="5">
    <source>
        <dbReference type="ARBA" id="ARBA00023136"/>
    </source>
</evidence>
<organism evidence="9 10">
    <name type="scientific">Microvirga lotononidis</name>
    <dbReference type="NCBI Taxonomy" id="864069"/>
    <lineage>
        <taxon>Bacteria</taxon>
        <taxon>Pseudomonadati</taxon>
        <taxon>Pseudomonadota</taxon>
        <taxon>Alphaproteobacteria</taxon>
        <taxon>Hyphomicrobiales</taxon>
        <taxon>Methylobacteriaceae</taxon>
        <taxon>Microvirga</taxon>
    </lineage>
</organism>
<comment type="function">
    <text evidence="8">F(1)F(0) ATP synthase produces ATP from ADP in the presence of a proton or sodium gradient. F-type ATPases consist of two structural domains, F(1) containing the extramembraneous catalytic core and F(0) containing the membrane proton channel, linked together by a central stalk and a peripheral stalk. During catalysis, ATP synthesis in the catalytic domain of F(1) is coupled via a rotary mechanism of the central stalk subunits to proton translocation.</text>
</comment>
<evidence type="ECO:0000256" key="2">
    <source>
        <dbReference type="ARBA" id="ARBA00022448"/>
    </source>
</evidence>
<keyword evidence="7 8" id="KW-0066">ATP synthesis</keyword>
<proteinExistence type="inferred from homology"/>
<sequence>MLVHPRPAGGLGFRPRLISTPDGFPERLLQAVPVRGPLRHERDGYVAQSGSQEGPLLSGVALRYASALFELAREANAVDAVAGDLARFDQLIRGSDDLQRLIQNPVFTAEEQSGAIGAILDKVGISGLAGNFIRLVASKRRLFALPDMIRAFQNLVSDAKGIVRAQVVLAEAPSDTVLNEIKAALRDVAKADVSVDVKIDPSLIGGLIVKMGSRMVDASVRTKLNSIRLAMKEVR</sequence>
<evidence type="ECO:0000313" key="10">
    <source>
        <dbReference type="Proteomes" id="UP000003947"/>
    </source>
</evidence>
<name>I4YMJ7_9HYPH</name>
<keyword evidence="2 8" id="KW-0813">Transport</keyword>
<dbReference type="STRING" id="864069.MicloDRAFT_00059100"/>
<evidence type="ECO:0000256" key="8">
    <source>
        <dbReference type="HAMAP-Rule" id="MF_01416"/>
    </source>
</evidence>
<dbReference type="PROSITE" id="PS00389">
    <property type="entry name" value="ATPASE_DELTA"/>
    <property type="match status" value="1"/>
</dbReference>
<keyword evidence="3 8" id="KW-0375">Hydrogen ion transport</keyword>
<dbReference type="HOGENOM" id="CLU_085114_0_1_5"/>
<evidence type="ECO:0000256" key="6">
    <source>
        <dbReference type="ARBA" id="ARBA00023196"/>
    </source>
</evidence>
<dbReference type="InterPro" id="IPR026015">
    <property type="entry name" value="ATP_synth_OSCP/delta_N_sf"/>
</dbReference>
<dbReference type="HAMAP" id="MF_01416">
    <property type="entry name" value="ATP_synth_delta_bact"/>
    <property type="match status" value="1"/>
</dbReference>
<evidence type="ECO:0000256" key="3">
    <source>
        <dbReference type="ARBA" id="ARBA00022781"/>
    </source>
</evidence>
<comment type="subcellular location">
    <subcellularLocation>
        <location evidence="8">Cell membrane</location>
        <topology evidence="8">Peripheral membrane protein</topology>
    </subcellularLocation>
    <subcellularLocation>
        <location evidence="1">Membrane</location>
    </subcellularLocation>
</comment>
<evidence type="ECO:0000256" key="7">
    <source>
        <dbReference type="ARBA" id="ARBA00023310"/>
    </source>
</evidence>
<dbReference type="Gene3D" id="1.10.520.20">
    <property type="entry name" value="N-terminal domain of the delta subunit of the F1F0-ATP synthase"/>
    <property type="match status" value="1"/>
</dbReference>
<dbReference type="GO" id="GO:0005886">
    <property type="term" value="C:plasma membrane"/>
    <property type="evidence" value="ECO:0007669"/>
    <property type="project" value="UniProtKB-SubCell"/>
</dbReference>
<dbReference type="NCBIfam" id="NF004406">
    <property type="entry name" value="PRK05758.3-2"/>
    <property type="match status" value="1"/>
</dbReference>
<dbReference type="NCBIfam" id="TIGR01145">
    <property type="entry name" value="ATP_synt_delta"/>
    <property type="match status" value="1"/>
</dbReference>
<evidence type="ECO:0000313" key="9">
    <source>
        <dbReference type="EMBL" id="EIM25189.1"/>
    </source>
</evidence>
<dbReference type="Proteomes" id="UP000003947">
    <property type="component" value="Unassembled WGS sequence"/>
</dbReference>
<gene>
    <name evidence="8" type="primary">atpH</name>
    <name evidence="9" type="ORF">MicloDRAFT_00059100</name>
</gene>
<dbReference type="EMBL" id="JH660647">
    <property type="protein sequence ID" value="EIM25189.1"/>
    <property type="molecule type" value="Genomic_DNA"/>
</dbReference>
<dbReference type="InterPro" id="IPR020781">
    <property type="entry name" value="ATPase_OSCP/d_CS"/>
</dbReference>
<keyword evidence="4 8" id="KW-0406">Ion transport</keyword>
<dbReference type="eggNOG" id="COG0712">
    <property type="taxonomic scope" value="Bacteria"/>
</dbReference>
<keyword evidence="10" id="KW-1185">Reference proteome</keyword>
<comment type="similarity">
    <text evidence="8">Belongs to the ATPase delta chain family.</text>
</comment>
<dbReference type="PATRIC" id="fig|864069.3.peg.6340"/>
<dbReference type="GO" id="GO:0045259">
    <property type="term" value="C:proton-transporting ATP synthase complex"/>
    <property type="evidence" value="ECO:0007669"/>
    <property type="project" value="UniProtKB-KW"/>
</dbReference>
<protein>
    <recommendedName>
        <fullName evidence="8">ATP synthase subunit delta</fullName>
    </recommendedName>
    <alternativeName>
        <fullName evidence="8">ATP synthase F(1) sector subunit delta</fullName>
    </alternativeName>
    <alternativeName>
        <fullName evidence="8">F-type ATPase subunit delta</fullName>
        <shortName evidence="8">F-ATPase subunit delta</shortName>
    </alternativeName>
</protein>
<comment type="function">
    <text evidence="8">This protein is part of the stalk that links CF(0) to CF(1). It either transmits conformational changes from CF(0) to CF(1) or is implicated in proton conduction.</text>
</comment>
<dbReference type="InterPro" id="IPR000711">
    <property type="entry name" value="ATPase_OSCP/dsu"/>
</dbReference>
<dbReference type="GO" id="GO:0046933">
    <property type="term" value="F:proton-transporting ATP synthase activity, rotational mechanism"/>
    <property type="evidence" value="ECO:0007669"/>
    <property type="project" value="UniProtKB-UniRule"/>
</dbReference>
<keyword evidence="8" id="KW-1003">Cell membrane</keyword>
<keyword evidence="6 8" id="KW-0139">CF(1)</keyword>
<evidence type="ECO:0000256" key="1">
    <source>
        <dbReference type="ARBA" id="ARBA00004370"/>
    </source>
</evidence>
<dbReference type="SUPFAM" id="SSF47928">
    <property type="entry name" value="N-terminal domain of the delta subunit of the F1F0-ATP synthase"/>
    <property type="match status" value="1"/>
</dbReference>
<keyword evidence="5 8" id="KW-0472">Membrane</keyword>
<accession>I4YMJ7</accession>
<dbReference type="Pfam" id="PF00213">
    <property type="entry name" value="OSCP"/>
    <property type="match status" value="1"/>
</dbReference>
<dbReference type="PANTHER" id="PTHR11910">
    <property type="entry name" value="ATP SYNTHASE DELTA CHAIN"/>
    <property type="match status" value="1"/>
</dbReference>
<reference evidence="9 10" key="1">
    <citation type="submission" date="2012-02" db="EMBL/GenBank/DDBJ databases">
        <title>Improved High-Quality Draft sequence of Microvirga sp. WSM3557.</title>
        <authorList>
            <consortium name="US DOE Joint Genome Institute"/>
            <person name="Lucas S."/>
            <person name="Han J."/>
            <person name="Lapidus A."/>
            <person name="Cheng J.-F."/>
            <person name="Goodwin L."/>
            <person name="Pitluck S."/>
            <person name="Peters L."/>
            <person name="Zhang X."/>
            <person name="Detter J.C."/>
            <person name="Han C."/>
            <person name="Tapia R."/>
            <person name="Land M."/>
            <person name="Hauser L."/>
            <person name="Kyrpides N."/>
            <person name="Ivanova N."/>
            <person name="Pagani I."/>
            <person name="Brau L."/>
            <person name="Yates R."/>
            <person name="O'Hara G."/>
            <person name="Rui T."/>
            <person name="Howieson J."/>
            <person name="Reeve W."/>
            <person name="Woyke T."/>
        </authorList>
    </citation>
    <scope>NUCLEOTIDE SEQUENCE [LARGE SCALE GENOMIC DNA]</scope>
    <source>
        <strain evidence="9 10">WSM3557</strain>
    </source>
</reference>